<comment type="caution">
    <text evidence="5">The sequence shown here is derived from an EMBL/GenBank/DDBJ whole genome shotgun (WGS) entry which is preliminary data.</text>
</comment>
<dbReference type="SUPFAM" id="SSF56801">
    <property type="entry name" value="Acetyl-CoA synthetase-like"/>
    <property type="match status" value="1"/>
</dbReference>
<reference evidence="5 6" key="1">
    <citation type="submission" date="2018-02" db="EMBL/GenBank/DDBJ databases">
        <title>Genome sequence of the basidiomycete white-rot fungus Phlebia centrifuga.</title>
        <authorList>
            <person name="Granchi Z."/>
            <person name="Peng M."/>
            <person name="de Vries R.P."/>
            <person name="Hilden K."/>
            <person name="Makela M.R."/>
            <person name="Grigoriev I."/>
            <person name="Riley R."/>
        </authorList>
    </citation>
    <scope>NUCLEOTIDE SEQUENCE [LARGE SCALE GENOMIC DNA]</scope>
    <source>
        <strain evidence="5 6">FBCC195</strain>
    </source>
</reference>
<dbReference type="SUPFAM" id="SSF47336">
    <property type="entry name" value="ACP-like"/>
    <property type="match status" value="1"/>
</dbReference>
<keyword evidence="2" id="KW-0596">Phosphopantetheine</keyword>
<dbReference type="PROSITE" id="PS00455">
    <property type="entry name" value="AMP_BINDING"/>
    <property type="match status" value="1"/>
</dbReference>
<keyword evidence="6" id="KW-1185">Reference proteome</keyword>
<protein>
    <recommendedName>
        <fullName evidence="4">Carrier domain-containing protein</fullName>
    </recommendedName>
</protein>
<dbReference type="GO" id="GO:0031177">
    <property type="term" value="F:phosphopantetheine binding"/>
    <property type="evidence" value="ECO:0007669"/>
    <property type="project" value="InterPro"/>
</dbReference>
<evidence type="ECO:0000313" key="6">
    <source>
        <dbReference type="Proteomes" id="UP000186601"/>
    </source>
</evidence>
<dbReference type="InterPro" id="IPR036736">
    <property type="entry name" value="ACP-like_sf"/>
</dbReference>
<dbReference type="InterPro" id="IPR009081">
    <property type="entry name" value="PP-bd_ACP"/>
</dbReference>
<dbReference type="InterPro" id="IPR000873">
    <property type="entry name" value="AMP-dep_synth/lig_dom"/>
</dbReference>
<dbReference type="InterPro" id="IPR006162">
    <property type="entry name" value="Ppantetheine_attach_site"/>
</dbReference>
<gene>
    <name evidence="5" type="ORF">PHLCEN_2v2430</name>
</gene>
<dbReference type="Pfam" id="PF00501">
    <property type="entry name" value="AMP-binding"/>
    <property type="match status" value="1"/>
</dbReference>
<dbReference type="Pfam" id="PF00550">
    <property type="entry name" value="PP-binding"/>
    <property type="match status" value="1"/>
</dbReference>
<dbReference type="Pfam" id="PF23562">
    <property type="entry name" value="AMP-binding_C_3"/>
    <property type="match status" value="1"/>
</dbReference>
<dbReference type="Gene3D" id="3.30.300.30">
    <property type="match status" value="1"/>
</dbReference>
<dbReference type="SMART" id="SM00823">
    <property type="entry name" value="PKS_PP"/>
    <property type="match status" value="1"/>
</dbReference>
<dbReference type="InterPro" id="IPR042099">
    <property type="entry name" value="ANL_N_sf"/>
</dbReference>
<dbReference type="PROSITE" id="PS00012">
    <property type="entry name" value="PHOSPHOPANTETHEINE"/>
    <property type="match status" value="1"/>
</dbReference>
<dbReference type="GO" id="GO:0031956">
    <property type="term" value="F:medium-chain fatty acid-CoA ligase activity"/>
    <property type="evidence" value="ECO:0007669"/>
    <property type="project" value="TreeGrafter"/>
</dbReference>
<dbReference type="InterPro" id="IPR045851">
    <property type="entry name" value="AMP-bd_C_sf"/>
</dbReference>
<accession>A0A2R6RLV7</accession>
<comment type="similarity">
    <text evidence="1">Belongs to the ATP-dependent AMP-binding enzyme family.</text>
</comment>
<evidence type="ECO:0000256" key="2">
    <source>
        <dbReference type="ARBA" id="ARBA00022450"/>
    </source>
</evidence>
<evidence type="ECO:0000256" key="3">
    <source>
        <dbReference type="ARBA" id="ARBA00022553"/>
    </source>
</evidence>
<dbReference type="Gene3D" id="3.40.50.12780">
    <property type="entry name" value="N-terminal domain of ligase-like"/>
    <property type="match status" value="1"/>
</dbReference>
<dbReference type="OrthoDB" id="429813at2759"/>
<keyword evidence="3" id="KW-0597">Phosphoprotein</keyword>
<organism evidence="5 6">
    <name type="scientific">Hermanssonia centrifuga</name>
    <dbReference type="NCBI Taxonomy" id="98765"/>
    <lineage>
        <taxon>Eukaryota</taxon>
        <taxon>Fungi</taxon>
        <taxon>Dikarya</taxon>
        <taxon>Basidiomycota</taxon>
        <taxon>Agaricomycotina</taxon>
        <taxon>Agaricomycetes</taxon>
        <taxon>Polyporales</taxon>
        <taxon>Meruliaceae</taxon>
        <taxon>Hermanssonia</taxon>
    </lineage>
</organism>
<dbReference type="PANTHER" id="PTHR43201">
    <property type="entry name" value="ACYL-COA SYNTHETASE"/>
    <property type="match status" value="1"/>
</dbReference>
<dbReference type="InterPro" id="IPR020806">
    <property type="entry name" value="PKS_PP-bd"/>
</dbReference>
<dbReference type="Proteomes" id="UP000186601">
    <property type="component" value="Unassembled WGS sequence"/>
</dbReference>
<evidence type="ECO:0000313" key="5">
    <source>
        <dbReference type="EMBL" id="PSS31017.1"/>
    </source>
</evidence>
<sequence>MAAYLTCTAAQAPQNHGFVSLNQLLESRASSHPHLDVAAFPELTDGTWKVTGFTYSSLFLASNAAAHCYIRTSSLSARTDSSQRIVALLAPSGADLLVTLFAALRLGYAVLLLAPQNTPEAIAHLCRTTSATHLICHPSLRSRPIADIQIIELVPRDIWKNSDPIVPLFLTPDEEMDMPALVMHTSGSTGMPKPVYHPHRIWTQAIPCIPGEPAFTTTPLFHGGSADLLRAMNALSTLYLFSSTHPITVSNILGAMSATTSRITAFLSVPYILKMLAEDPRGLQMLQRMELVSTGGAPLPEALGDEMVRRGVRLVSRLGSSECGFLMSSHREYETDREWSWLRDDSAPSPTPLRFEPAGEDDEFELVVPREWTTRVVANREDGSFATGDLYVPHRSIPHAWQYRGRTDDIVVLTNGKKVSAQPLESALRASPHIAEAIVFGASRASLGVLVLPSTTSPTAGPGMILSCVAQLNQTTPPYAHILPALVVVLPLSHGASLPRTSKGSLVRPRALVQYAEAIDGAYRRFEEGGGGEEAGDVRGYVRRVVMEAVRQKQAVVVGDDEDLFELGVDSLQAMAIRNALQKTVGAGRVLGSTVVYDFPSVNK</sequence>
<dbReference type="Gene3D" id="1.10.1200.10">
    <property type="entry name" value="ACP-like"/>
    <property type="match status" value="1"/>
</dbReference>
<dbReference type="EMBL" id="MLYV02000222">
    <property type="protein sequence ID" value="PSS31017.1"/>
    <property type="molecule type" value="Genomic_DNA"/>
</dbReference>
<feature type="domain" description="Carrier" evidence="4">
    <location>
        <begin position="536"/>
        <end position="604"/>
    </location>
</feature>
<dbReference type="PROSITE" id="PS50075">
    <property type="entry name" value="CARRIER"/>
    <property type="match status" value="1"/>
</dbReference>
<dbReference type="InterPro" id="IPR020845">
    <property type="entry name" value="AMP-binding_CS"/>
</dbReference>
<dbReference type="GO" id="GO:0006631">
    <property type="term" value="P:fatty acid metabolic process"/>
    <property type="evidence" value="ECO:0007669"/>
    <property type="project" value="TreeGrafter"/>
</dbReference>
<dbReference type="AlphaFoldDB" id="A0A2R6RLV7"/>
<proteinExistence type="inferred from homology"/>
<name>A0A2R6RLV7_9APHY</name>
<dbReference type="PANTHER" id="PTHR43201:SF8">
    <property type="entry name" value="ACYL-COA SYNTHETASE FAMILY MEMBER 3"/>
    <property type="match status" value="1"/>
</dbReference>
<dbReference type="STRING" id="98765.A0A2R6RLV7"/>
<evidence type="ECO:0000256" key="1">
    <source>
        <dbReference type="ARBA" id="ARBA00006432"/>
    </source>
</evidence>
<evidence type="ECO:0000259" key="4">
    <source>
        <dbReference type="PROSITE" id="PS50075"/>
    </source>
</evidence>